<organism evidence="1">
    <name type="scientific">Anguilla anguilla</name>
    <name type="common">European freshwater eel</name>
    <name type="synonym">Muraena anguilla</name>
    <dbReference type="NCBI Taxonomy" id="7936"/>
    <lineage>
        <taxon>Eukaryota</taxon>
        <taxon>Metazoa</taxon>
        <taxon>Chordata</taxon>
        <taxon>Craniata</taxon>
        <taxon>Vertebrata</taxon>
        <taxon>Euteleostomi</taxon>
        <taxon>Actinopterygii</taxon>
        <taxon>Neopterygii</taxon>
        <taxon>Teleostei</taxon>
        <taxon>Anguilliformes</taxon>
        <taxon>Anguillidae</taxon>
        <taxon>Anguilla</taxon>
    </lineage>
</organism>
<protein>
    <submittedName>
        <fullName evidence="1">Uncharacterized protein</fullName>
    </submittedName>
</protein>
<evidence type="ECO:0000313" key="1">
    <source>
        <dbReference type="EMBL" id="JAH76162.1"/>
    </source>
</evidence>
<accession>A0A0E9VDM6</accession>
<dbReference type="AlphaFoldDB" id="A0A0E9VDM6"/>
<name>A0A0E9VDM6_ANGAN</name>
<sequence length="46" mass="5529">MWLLAKSYRRFRRSTVDTSNVGRGFCFDYVVNQKLERQLRLIYNAG</sequence>
<dbReference type="EMBL" id="GBXM01032415">
    <property type="protein sequence ID" value="JAH76162.1"/>
    <property type="molecule type" value="Transcribed_RNA"/>
</dbReference>
<proteinExistence type="predicted"/>
<reference evidence="1" key="2">
    <citation type="journal article" date="2015" name="Fish Shellfish Immunol.">
        <title>Early steps in the European eel (Anguilla anguilla)-Vibrio vulnificus interaction in the gills: Role of the RtxA13 toxin.</title>
        <authorList>
            <person name="Callol A."/>
            <person name="Pajuelo D."/>
            <person name="Ebbesson L."/>
            <person name="Teles M."/>
            <person name="MacKenzie S."/>
            <person name="Amaro C."/>
        </authorList>
    </citation>
    <scope>NUCLEOTIDE SEQUENCE</scope>
</reference>
<reference evidence="1" key="1">
    <citation type="submission" date="2014-11" db="EMBL/GenBank/DDBJ databases">
        <authorList>
            <person name="Amaro Gonzalez C."/>
        </authorList>
    </citation>
    <scope>NUCLEOTIDE SEQUENCE</scope>
</reference>